<reference evidence="10 11" key="1">
    <citation type="submission" date="2020-08" db="EMBL/GenBank/DDBJ databases">
        <authorList>
            <person name="Hejnol A."/>
        </authorList>
    </citation>
    <scope>NUCLEOTIDE SEQUENCE [LARGE SCALE GENOMIC DNA]</scope>
</reference>
<keyword evidence="6" id="KW-0539">Nucleus</keyword>
<dbReference type="Gene3D" id="3.30.1370.10">
    <property type="entry name" value="K Homology domain, type 1"/>
    <property type="match status" value="3"/>
</dbReference>
<dbReference type="InterPro" id="IPR047275">
    <property type="entry name" value="KH-I_NOVA_rpt1"/>
</dbReference>
<evidence type="ECO:0000259" key="9">
    <source>
        <dbReference type="SMART" id="SM00322"/>
    </source>
</evidence>
<dbReference type="PROSITE" id="PS50084">
    <property type="entry name" value="KH_TYPE_1"/>
    <property type="match status" value="3"/>
</dbReference>
<dbReference type="EMBL" id="CAJFCJ010000015">
    <property type="protein sequence ID" value="CAD5121906.1"/>
    <property type="molecule type" value="Genomic_DNA"/>
</dbReference>
<dbReference type="FunFam" id="3.30.1370.10:FF:000022">
    <property type="entry name" value="RNA-binding protein Nova-1 isoform 1"/>
    <property type="match status" value="1"/>
</dbReference>
<dbReference type="GO" id="GO:0003723">
    <property type="term" value="F:RNA binding"/>
    <property type="evidence" value="ECO:0007669"/>
    <property type="project" value="UniProtKB-UniRule"/>
</dbReference>
<dbReference type="GO" id="GO:0005634">
    <property type="term" value="C:nucleus"/>
    <property type="evidence" value="ECO:0007669"/>
    <property type="project" value="UniProtKB-SubCell"/>
</dbReference>
<dbReference type="GO" id="GO:0006397">
    <property type="term" value="P:mRNA processing"/>
    <property type="evidence" value="ECO:0007669"/>
    <property type="project" value="UniProtKB-KW"/>
</dbReference>
<evidence type="ECO:0000256" key="4">
    <source>
        <dbReference type="ARBA" id="ARBA00022884"/>
    </source>
</evidence>
<dbReference type="PANTHER" id="PTHR10288">
    <property type="entry name" value="KH DOMAIN CONTAINING RNA BINDING PROTEIN"/>
    <property type="match status" value="1"/>
</dbReference>
<dbReference type="OrthoDB" id="441329at2759"/>
<comment type="subcellular location">
    <subcellularLocation>
        <location evidence="1">Nucleus</location>
    </subcellularLocation>
</comment>
<feature type="compositionally biased region" description="Polar residues" evidence="8">
    <location>
        <begin position="223"/>
        <end position="235"/>
    </location>
</feature>
<dbReference type="SMART" id="SM00322">
    <property type="entry name" value="KH"/>
    <property type="match status" value="3"/>
</dbReference>
<dbReference type="CDD" id="cd22436">
    <property type="entry name" value="KH-I_NOVA_rpt2"/>
    <property type="match status" value="1"/>
</dbReference>
<organism evidence="10 11">
    <name type="scientific">Dimorphilus gyrociliatus</name>
    <dbReference type="NCBI Taxonomy" id="2664684"/>
    <lineage>
        <taxon>Eukaryota</taxon>
        <taxon>Metazoa</taxon>
        <taxon>Spiralia</taxon>
        <taxon>Lophotrochozoa</taxon>
        <taxon>Annelida</taxon>
        <taxon>Polychaeta</taxon>
        <taxon>Polychaeta incertae sedis</taxon>
        <taxon>Dinophilidae</taxon>
        <taxon>Dimorphilus</taxon>
    </lineage>
</organism>
<keyword evidence="2" id="KW-0507">mRNA processing</keyword>
<protein>
    <submittedName>
        <fullName evidence="10">DgyrCDS10369</fullName>
    </submittedName>
</protein>
<evidence type="ECO:0000256" key="6">
    <source>
        <dbReference type="ARBA" id="ARBA00023242"/>
    </source>
</evidence>
<dbReference type="Proteomes" id="UP000549394">
    <property type="component" value="Unassembled WGS sequence"/>
</dbReference>
<dbReference type="InterPro" id="IPR047276">
    <property type="entry name" value="KH-I_NOVA_rpt2"/>
</dbReference>
<dbReference type="Pfam" id="PF00013">
    <property type="entry name" value="KH_1"/>
    <property type="match status" value="3"/>
</dbReference>
<feature type="region of interest" description="Disordered" evidence="8">
    <location>
        <begin position="105"/>
        <end position="129"/>
    </location>
</feature>
<comment type="caution">
    <text evidence="10">The sequence shown here is derived from an EMBL/GenBank/DDBJ whole genome shotgun (WGS) entry which is preliminary data.</text>
</comment>
<dbReference type="InterPro" id="IPR036612">
    <property type="entry name" value="KH_dom_type_1_sf"/>
</dbReference>
<keyword evidence="5" id="KW-0508">mRNA splicing</keyword>
<feature type="domain" description="K Homology" evidence="9">
    <location>
        <begin position="127"/>
        <end position="199"/>
    </location>
</feature>
<dbReference type="GO" id="GO:0008380">
    <property type="term" value="P:RNA splicing"/>
    <property type="evidence" value="ECO:0007669"/>
    <property type="project" value="UniProtKB-KW"/>
</dbReference>
<evidence type="ECO:0000256" key="3">
    <source>
        <dbReference type="ARBA" id="ARBA00022737"/>
    </source>
</evidence>
<dbReference type="AlphaFoldDB" id="A0A7I8W201"/>
<evidence type="ECO:0000313" key="11">
    <source>
        <dbReference type="Proteomes" id="UP000549394"/>
    </source>
</evidence>
<proteinExistence type="predicted"/>
<feature type="domain" description="K Homology" evidence="9">
    <location>
        <begin position="34"/>
        <end position="107"/>
    </location>
</feature>
<dbReference type="InterPro" id="IPR004088">
    <property type="entry name" value="KH_dom_type_1"/>
</dbReference>
<evidence type="ECO:0000256" key="7">
    <source>
        <dbReference type="PROSITE-ProRule" id="PRU00117"/>
    </source>
</evidence>
<keyword evidence="4 7" id="KW-0694">RNA-binding</keyword>
<evidence type="ECO:0000256" key="8">
    <source>
        <dbReference type="SAM" id="MobiDB-lite"/>
    </source>
</evidence>
<dbReference type="SUPFAM" id="SSF54791">
    <property type="entry name" value="Eukaryotic type KH-domain (KH-domain type I)"/>
    <property type="match status" value="3"/>
</dbReference>
<dbReference type="CDD" id="cd09031">
    <property type="entry name" value="KH-I_NOVA_rpt3"/>
    <property type="match status" value="1"/>
</dbReference>
<feature type="domain" description="K Homology" evidence="9">
    <location>
        <begin position="453"/>
        <end position="526"/>
    </location>
</feature>
<sequence>METASDSRKRPLDSESESGILKKSLQRMDCTGTDNIYLKVLVPSVAAGAIIGKGGETITQIQKDTGANIKMSKSNDYYPGTTERVCLITGSPDAVRTVHNFVMEKIRDKPDQGSRSESSDGSRHTERHKQVKILVPNSTAGMIIGKAGNYISQIKEDSNAYVQISQKSKEMNLPERCVTVAGDLSQVKKAVDLILQKIIDDPQSGSCPNISYADYRGPVASANPTGSPYATSHQGPSAPGPTPSHVSPFQNLGTGINNLTLSSGNNSLFDTMKTALRNAGYSEVAVEEISSAMLTLLNYGFFGMAMQQLMTHITTLQAGGVPPPLMAPNPGPHNTGTMPGIIGQGPNPAAAAAVAAAAATYPGTAPNAANATTGDGHSFFGPMGATTTSSMTSDTPADYVHERPAYGTAQTGGTVTQAGVSGAGGGDAMFIGQNQNSFGLGMSIAGNASGTEEEDKKELEVGEHIVGAILGPGGRGIVDIQQQTCTNIQISKKGVYAPGTRNRIVTITGTASNVQRAQTIIEHRIGVEEEKRARTSR</sequence>
<gene>
    <name evidence="10" type="ORF">DGYR_LOCUS9795</name>
</gene>
<keyword evidence="3" id="KW-0677">Repeat</keyword>
<evidence type="ECO:0000256" key="2">
    <source>
        <dbReference type="ARBA" id="ARBA00022664"/>
    </source>
</evidence>
<accession>A0A7I8W201</accession>
<feature type="region of interest" description="Disordered" evidence="8">
    <location>
        <begin position="223"/>
        <end position="244"/>
    </location>
</feature>
<dbReference type="CDD" id="cd22435">
    <property type="entry name" value="KH-I_NOVA_rpt1"/>
    <property type="match status" value="1"/>
</dbReference>
<dbReference type="InterPro" id="IPR047274">
    <property type="entry name" value="KH-I_NOVA_rpt3"/>
</dbReference>
<name>A0A7I8W201_9ANNE</name>
<evidence type="ECO:0000256" key="1">
    <source>
        <dbReference type="ARBA" id="ARBA00004123"/>
    </source>
</evidence>
<evidence type="ECO:0000313" key="10">
    <source>
        <dbReference type="EMBL" id="CAD5121906.1"/>
    </source>
</evidence>
<keyword evidence="11" id="KW-1185">Reference proteome</keyword>
<evidence type="ECO:0000256" key="5">
    <source>
        <dbReference type="ARBA" id="ARBA00023187"/>
    </source>
</evidence>
<feature type="compositionally biased region" description="Basic and acidic residues" evidence="8">
    <location>
        <begin position="105"/>
        <end position="124"/>
    </location>
</feature>
<dbReference type="InterPro" id="IPR004087">
    <property type="entry name" value="KH_dom"/>
</dbReference>